<reference evidence="3" key="1">
    <citation type="submission" date="2016-04" db="EMBL/GenBank/DDBJ databases">
        <authorList>
            <person name="Evans L.H."/>
            <person name="Alamgir A."/>
            <person name="Owens N."/>
            <person name="Weber N.D."/>
            <person name="Virtaneva K."/>
            <person name="Barbian K."/>
            <person name="Babar A."/>
            <person name="Rosenke K."/>
        </authorList>
    </citation>
    <scope>NUCLEOTIDE SEQUENCE</scope>
    <source>
        <strain evidence="3">86</strain>
    </source>
</reference>
<gene>
    <name evidence="3" type="ORF">KL86DPRO_10207</name>
</gene>
<organism evidence="3">
    <name type="scientific">uncultured delta proteobacterium</name>
    <dbReference type="NCBI Taxonomy" id="34034"/>
    <lineage>
        <taxon>Bacteria</taxon>
        <taxon>Deltaproteobacteria</taxon>
        <taxon>environmental samples</taxon>
    </lineage>
</organism>
<dbReference type="EMBL" id="FLUQ01000001">
    <property type="protein sequence ID" value="SBV91531.1"/>
    <property type="molecule type" value="Genomic_DNA"/>
</dbReference>
<accession>A0A212IWC9</accession>
<keyword evidence="2" id="KW-0472">Membrane</keyword>
<dbReference type="AlphaFoldDB" id="A0A212IWC9"/>
<keyword evidence="2" id="KW-1133">Transmembrane helix</keyword>
<evidence type="ECO:0008006" key="4">
    <source>
        <dbReference type="Google" id="ProtNLM"/>
    </source>
</evidence>
<feature type="compositionally biased region" description="Low complexity" evidence="1">
    <location>
        <begin position="70"/>
        <end position="82"/>
    </location>
</feature>
<evidence type="ECO:0000256" key="2">
    <source>
        <dbReference type="SAM" id="Phobius"/>
    </source>
</evidence>
<evidence type="ECO:0000256" key="1">
    <source>
        <dbReference type="SAM" id="MobiDB-lite"/>
    </source>
</evidence>
<keyword evidence="2" id="KW-0812">Transmembrane</keyword>
<feature type="region of interest" description="Disordered" evidence="1">
    <location>
        <begin position="67"/>
        <end position="89"/>
    </location>
</feature>
<evidence type="ECO:0000313" key="3">
    <source>
        <dbReference type="EMBL" id="SBV91531.1"/>
    </source>
</evidence>
<sequence>MESVFWLSILSLPILPNLWCIWHASRHDFPLPDERKLWIRAGTFAPVIGGILYLAVGMRRARPLRDASLEAGGESGPEPAGENPDRTDR</sequence>
<name>A0A212IWC9_9DELT</name>
<feature type="transmembrane region" description="Helical" evidence="2">
    <location>
        <begin position="36"/>
        <end position="56"/>
    </location>
</feature>
<proteinExistence type="predicted"/>
<protein>
    <recommendedName>
        <fullName evidence="4">Cardiolipin synthase N-terminal domain-containing protein</fullName>
    </recommendedName>
</protein>